<keyword evidence="3" id="KW-1185">Reference proteome</keyword>
<reference evidence="2" key="1">
    <citation type="submission" date="2021-06" db="EMBL/GenBank/DDBJ databases">
        <title>Parelaphostrongylus tenuis whole genome reference sequence.</title>
        <authorList>
            <person name="Garwood T.J."/>
            <person name="Larsen P.A."/>
            <person name="Fountain-Jones N.M."/>
            <person name="Garbe J.R."/>
            <person name="Macchietto M.G."/>
            <person name="Kania S.A."/>
            <person name="Gerhold R.W."/>
            <person name="Richards J.E."/>
            <person name="Wolf T.M."/>
        </authorList>
    </citation>
    <scope>NUCLEOTIDE SEQUENCE</scope>
    <source>
        <strain evidence="2">MNPRO001-30</strain>
        <tissue evidence="2">Meninges</tissue>
    </source>
</reference>
<sequence>MLDRLSLSQTPCRRRKDRHKRLPWQQTLRDCPAPTAQNSPVCDNEESTVVEKIQKTKHIITKRSAQTDELRMEATSASIESRGPVD</sequence>
<dbReference type="EMBL" id="JAHQIW010006890">
    <property type="protein sequence ID" value="KAJ1371025.1"/>
    <property type="molecule type" value="Genomic_DNA"/>
</dbReference>
<organism evidence="2 3">
    <name type="scientific">Parelaphostrongylus tenuis</name>
    <name type="common">Meningeal worm</name>
    <dbReference type="NCBI Taxonomy" id="148309"/>
    <lineage>
        <taxon>Eukaryota</taxon>
        <taxon>Metazoa</taxon>
        <taxon>Ecdysozoa</taxon>
        <taxon>Nematoda</taxon>
        <taxon>Chromadorea</taxon>
        <taxon>Rhabditida</taxon>
        <taxon>Rhabditina</taxon>
        <taxon>Rhabditomorpha</taxon>
        <taxon>Strongyloidea</taxon>
        <taxon>Metastrongylidae</taxon>
        <taxon>Parelaphostrongylus</taxon>
    </lineage>
</organism>
<feature type="compositionally biased region" description="Basic residues" evidence="1">
    <location>
        <begin position="12"/>
        <end position="22"/>
    </location>
</feature>
<feature type="region of interest" description="Disordered" evidence="1">
    <location>
        <begin position="64"/>
        <end position="86"/>
    </location>
</feature>
<evidence type="ECO:0000313" key="3">
    <source>
        <dbReference type="Proteomes" id="UP001196413"/>
    </source>
</evidence>
<gene>
    <name evidence="2" type="ORF">KIN20_032894</name>
</gene>
<feature type="compositionally biased region" description="Polar residues" evidence="1">
    <location>
        <begin position="1"/>
        <end position="11"/>
    </location>
</feature>
<dbReference type="Proteomes" id="UP001196413">
    <property type="component" value="Unassembled WGS sequence"/>
</dbReference>
<proteinExistence type="predicted"/>
<feature type="region of interest" description="Disordered" evidence="1">
    <location>
        <begin position="1"/>
        <end position="46"/>
    </location>
</feature>
<dbReference type="AlphaFoldDB" id="A0AAD5R7V5"/>
<accession>A0AAD5R7V5</accession>
<evidence type="ECO:0000256" key="1">
    <source>
        <dbReference type="SAM" id="MobiDB-lite"/>
    </source>
</evidence>
<comment type="caution">
    <text evidence="2">The sequence shown here is derived from an EMBL/GenBank/DDBJ whole genome shotgun (WGS) entry which is preliminary data.</text>
</comment>
<protein>
    <submittedName>
        <fullName evidence="2">Uncharacterized protein</fullName>
    </submittedName>
</protein>
<name>A0AAD5R7V5_PARTN</name>
<evidence type="ECO:0000313" key="2">
    <source>
        <dbReference type="EMBL" id="KAJ1371025.1"/>
    </source>
</evidence>